<evidence type="ECO:0000256" key="4">
    <source>
        <dbReference type="ARBA" id="ARBA00022967"/>
    </source>
</evidence>
<evidence type="ECO:0000256" key="3">
    <source>
        <dbReference type="ARBA" id="ARBA00022723"/>
    </source>
</evidence>
<evidence type="ECO:0000313" key="15">
    <source>
        <dbReference type="WBParaSite" id="BXY_0991500.1"/>
    </source>
</evidence>
<sequence>MHRALLKTVNLSTVPRRFAGHGLAVHRDSEANSAKVKFQFTEENLKKVKALVSNYPEGHEAGACIPVLDLAQRQHGWLPITAMHEVARILGMPRMRVYEVATFYTMFNREPVGKYFLQVCATTPCMLRGAESITETITKKLGIKPGQTTKDGLFTLSEVECLGACVNAPMVQINDDYYEDLTPDDMVEILDELAAGKRPIPGPRSGRLAAEPLTGLTSLTEPPPGPGFGLQAGL</sequence>
<dbReference type="GO" id="GO:1902494">
    <property type="term" value="C:catalytic complex"/>
    <property type="evidence" value="ECO:0007669"/>
    <property type="project" value="UniProtKB-ARBA"/>
</dbReference>
<dbReference type="Proteomes" id="UP000582659">
    <property type="component" value="Unassembled WGS sequence"/>
</dbReference>
<evidence type="ECO:0000313" key="13">
    <source>
        <dbReference type="Proteomes" id="UP000095284"/>
    </source>
</evidence>
<feature type="binding site" evidence="9">
    <location>
        <position position="165"/>
    </location>
    <ligand>
        <name>[2Fe-2S] cluster</name>
        <dbReference type="ChEBI" id="CHEBI:190135"/>
    </ligand>
</feature>
<keyword evidence="5 9" id="KW-0408">Iron</keyword>
<protein>
    <submittedName>
        <fullName evidence="11">(pine wood nematode) hypothetical protein</fullName>
    </submittedName>
</protein>
<dbReference type="Pfam" id="PF01257">
    <property type="entry name" value="2Fe-2S_thioredx"/>
    <property type="match status" value="1"/>
</dbReference>
<evidence type="ECO:0000256" key="7">
    <source>
        <dbReference type="ARBA" id="ARBA00023027"/>
    </source>
</evidence>
<comment type="cofactor">
    <cofactor evidence="9">
        <name>[2Fe-2S] cluster</name>
        <dbReference type="ChEBI" id="CHEBI:190135"/>
    </cofactor>
    <text evidence="9">Binds 1 [2Fe-2S] cluster.</text>
</comment>
<comment type="similarity">
    <text evidence="1">Belongs to the complex I 24 kDa subunit family.</text>
</comment>
<name>A0A1I7SA68_BURXY</name>
<reference evidence="12" key="2">
    <citation type="submission" date="2020-08" db="EMBL/GenBank/DDBJ databases">
        <authorList>
            <person name="Kikuchi T."/>
        </authorList>
    </citation>
    <scope>NUCLEOTIDE SEQUENCE</scope>
    <source>
        <strain evidence="11">Ka4C1</strain>
    </source>
</reference>
<dbReference type="Gene3D" id="3.40.30.10">
    <property type="entry name" value="Glutaredoxin"/>
    <property type="match status" value="1"/>
</dbReference>
<dbReference type="GO" id="GO:0005743">
    <property type="term" value="C:mitochondrial inner membrane"/>
    <property type="evidence" value="ECO:0007669"/>
    <property type="project" value="UniProtKB-ARBA"/>
</dbReference>
<dbReference type="EMBL" id="CAJFDI010000006">
    <property type="protein sequence ID" value="CAD5235450.1"/>
    <property type="molecule type" value="Genomic_DNA"/>
</dbReference>
<dbReference type="InterPro" id="IPR042128">
    <property type="entry name" value="NuoE_dom"/>
</dbReference>
<dbReference type="Proteomes" id="UP000095284">
    <property type="component" value="Unplaced"/>
</dbReference>
<evidence type="ECO:0000256" key="1">
    <source>
        <dbReference type="ARBA" id="ARBA00010643"/>
    </source>
</evidence>
<dbReference type="NCBIfam" id="NF005725">
    <property type="entry name" value="PRK07539.1-5"/>
    <property type="match status" value="1"/>
</dbReference>
<dbReference type="Proteomes" id="UP000659654">
    <property type="component" value="Unassembled WGS sequence"/>
</dbReference>
<keyword evidence="3 9" id="KW-0479">Metal-binding</keyword>
<dbReference type="Gene3D" id="1.10.10.1590">
    <property type="entry name" value="NADH-quinone oxidoreductase subunit E"/>
    <property type="match status" value="1"/>
</dbReference>
<dbReference type="GO" id="GO:0051537">
    <property type="term" value="F:2 iron, 2 sulfur cluster binding"/>
    <property type="evidence" value="ECO:0007669"/>
    <property type="project" value="UniProtKB-KW"/>
</dbReference>
<dbReference type="FunFam" id="1.10.10.1590:FF:000001">
    <property type="entry name" value="NADH-quinone oxidoreductase subunit E"/>
    <property type="match status" value="1"/>
</dbReference>
<dbReference type="NCBIfam" id="TIGR01958">
    <property type="entry name" value="nuoE_fam"/>
    <property type="match status" value="1"/>
</dbReference>
<dbReference type="SUPFAM" id="SSF52833">
    <property type="entry name" value="Thioredoxin-like"/>
    <property type="match status" value="1"/>
</dbReference>
<keyword evidence="4" id="KW-1278">Translocase</keyword>
<evidence type="ECO:0000256" key="5">
    <source>
        <dbReference type="ARBA" id="ARBA00023004"/>
    </source>
</evidence>
<dbReference type="InterPro" id="IPR041921">
    <property type="entry name" value="NuoE_N"/>
</dbReference>
<organism evidence="13 15">
    <name type="scientific">Bursaphelenchus xylophilus</name>
    <name type="common">Pinewood nematode worm</name>
    <name type="synonym">Aphelenchoides xylophilus</name>
    <dbReference type="NCBI Taxonomy" id="6326"/>
    <lineage>
        <taxon>Eukaryota</taxon>
        <taxon>Metazoa</taxon>
        <taxon>Ecdysozoa</taxon>
        <taxon>Nematoda</taxon>
        <taxon>Chromadorea</taxon>
        <taxon>Rhabditida</taxon>
        <taxon>Tylenchina</taxon>
        <taxon>Tylenchomorpha</taxon>
        <taxon>Aphelenchoidea</taxon>
        <taxon>Aphelenchoididae</taxon>
        <taxon>Bursaphelenchus</taxon>
    </lineage>
</organism>
<dbReference type="PANTHER" id="PTHR10371">
    <property type="entry name" value="NADH DEHYDROGENASE UBIQUINONE FLAVOPROTEIN 2, MITOCHONDRIAL"/>
    <property type="match status" value="1"/>
</dbReference>
<dbReference type="WBParaSite" id="BXY_0991500.1">
    <property type="protein sequence ID" value="BXY_0991500.1"/>
    <property type="gene ID" value="BXY_0991500"/>
</dbReference>
<dbReference type="NCBIfam" id="NF005722">
    <property type="entry name" value="PRK07539.1-2"/>
    <property type="match status" value="1"/>
</dbReference>
<dbReference type="GO" id="GO:0006120">
    <property type="term" value="P:mitochondrial electron transport, NADH to ubiquinone"/>
    <property type="evidence" value="ECO:0007669"/>
    <property type="project" value="UniProtKB-ARBA"/>
</dbReference>
<feature type="binding site" evidence="9">
    <location>
        <position position="120"/>
    </location>
    <ligand>
        <name>[2Fe-2S] cluster</name>
        <dbReference type="ChEBI" id="CHEBI:190135"/>
    </ligand>
</feature>
<dbReference type="PIRSF" id="PIRSF000216">
    <property type="entry name" value="NADH_DH_24kDa"/>
    <property type="match status" value="1"/>
</dbReference>
<keyword evidence="14" id="KW-1185">Reference proteome</keyword>
<evidence type="ECO:0000313" key="11">
    <source>
        <dbReference type="EMBL" id="CAD5235450.1"/>
    </source>
</evidence>
<dbReference type="FunFam" id="3.40.30.10:FF:000022">
    <property type="entry name" value="NADH dehydrogenase flavoprotein 2, mitochondrial"/>
    <property type="match status" value="1"/>
</dbReference>
<dbReference type="GO" id="GO:0003954">
    <property type="term" value="F:NADH dehydrogenase activity"/>
    <property type="evidence" value="ECO:0007669"/>
    <property type="project" value="TreeGrafter"/>
</dbReference>
<keyword evidence="6 9" id="KW-0411">Iron-sulfur</keyword>
<feature type="binding site" evidence="9">
    <location>
        <position position="125"/>
    </location>
    <ligand>
        <name>[2Fe-2S] cluster</name>
        <dbReference type="ChEBI" id="CHEBI:190135"/>
    </ligand>
</feature>
<evidence type="ECO:0000256" key="9">
    <source>
        <dbReference type="PIRSR" id="PIRSR000216-1"/>
    </source>
</evidence>
<comment type="cofactor">
    <cofactor evidence="8">
        <name>[2Fe-2S] cluster</name>
        <dbReference type="ChEBI" id="CHEBI:190135"/>
    </cofactor>
</comment>
<dbReference type="AlphaFoldDB" id="A0A1I7SA68"/>
<dbReference type="GO" id="GO:0098796">
    <property type="term" value="C:membrane protein complex"/>
    <property type="evidence" value="ECO:0007669"/>
    <property type="project" value="UniProtKB-ARBA"/>
</dbReference>
<evidence type="ECO:0000313" key="12">
    <source>
        <dbReference type="EMBL" id="CAG9131859.1"/>
    </source>
</evidence>
<keyword evidence="2 9" id="KW-0001">2Fe-2S</keyword>
<dbReference type="SMR" id="A0A1I7SA68"/>
<dbReference type="PROSITE" id="PS01099">
    <property type="entry name" value="COMPLEX1_24K"/>
    <property type="match status" value="1"/>
</dbReference>
<reference evidence="15" key="1">
    <citation type="submission" date="2016-11" db="UniProtKB">
        <authorList>
            <consortium name="WormBaseParasite"/>
        </authorList>
    </citation>
    <scope>IDENTIFICATION</scope>
</reference>
<dbReference type="PANTHER" id="PTHR10371:SF3">
    <property type="entry name" value="NADH DEHYDROGENASE [UBIQUINONE] FLAVOPROTEIN 2, MITOCHONDRIAL"/>
    <property type="match status" value="1"/>
</dbReference>
<feature type="region of interest" description="Disordered" evidence="10">
    <location>
        <begin position="215"/>
        <end position="234"/>
    </location>
</feature>
<dbReference type="EMBL" id="CAJFCV020000006">
    <property type="protein sequence ID" value="CAG9131859.1"/>
    <property type="molecule type" value="Genomic_DNA"/>
</dbReference>
<proteinExistence type="inferred from homology"/>
<dbReference type="GO" id="GO:0046872">
    <property type="term" value="F:metal ion binding"/>
    <property type="evidence" value="ECO:0007669"/>
    <property type="project" value="UniProtKB-KW"/>
</dbReference>
<evidence type="ECO:0000256" key="10">
    <source>
        <dbReference type="SAM" id="MobiDB-lite"/>
    </source>
</evidence>
<dbReference type="GO" id="GO:0008137">
    <property type="term" value="F:NADH dehydrogenase (ubiquinone) activity"/>
    <property type="evidence" value="ECO:0007669"/>
    <property type="project" value="UniProtKB-ARBA"/>
</dbReference>
<dbReference type="eggNOG" id="KOG3196">
    <property type="taxonomic scope" value="Eukaryota"/>
</dbReference>
<dbReference type="OrthoDB" id="10254187at2759"/>
<dbReference type="InterPro" id="IPR036249">
    <property type="entry name" value="Thioredoxin-like_sf"/>
</dbReference>
<evidence type="ECO:0000256" key="8">
    <source>
        <dbReference type="ARBA" id="ARBA00034078"/>
    </source>
</evidence>
<gene>
    <name evidence="11" type="ORF">BXYJ_LOCUS15541</name>
</gene>
<evidence type="ECO:0000256" key="2">
    <source>
        <dbReference type="ARBA" id="ARBA00022714"/>
    </source>
</evidence>
<feature type="binding site" evidence="9">
    <location>
        <position position="161"/>
    </location>
    <ligand>
        <name>[2Fe-2S] cluster</name>
        <dbReference type="ChEBI" id="CHEBI:190135"/>
    </ligand>
</feature>
<evidence type="ECO:0000256" key="6">
    <source>
        <dbReference type="ARBA" id="ARBA00023014"/>
    </source>
</evidence>
<keyword evidence="7" id="KW-0520">NAD</keyword>
<evidence type="ECO:0000313" key="14">
    <source>
        <dbReference type="Proteomes" id="UP000659654"/>
    </source>
</evidence>
<dbReference type="CDD" id="cd03064">
    <property type="entry name" value="TRX_Fd_NuoE"/>
    <property type="match status" value="1"/>
</dbReference>
<dbReference type="InterPro" id="IPR002023">
    <property type="entry name" value="NuoE-like"/>
</dbReference>
<accession>A0A1I7SA68</accession>